<dbReference type="PANTHER" id="PTHR44757:SF2">
    <property type="entry name" value="BIOFILM ARCHITECTURE MAINTENANCE PROTEIN MBAA"/>
    <property type="match status" value="1"/>
</dbReference>
<dbReference type="GO" id="GO:0071111">
    <property type="term" value="F:cyclic-guanylate-specific phosphodiesterase activity"/>
    <property type="evidence" value="ECO:0007669"/>
    <property type="project" value="UniProtKB-EC"/>
</dbReference>
<dbReference type="Gene3D" id="3.20.20.450">
    <property type="entry name" value="EAL domain"/>
    <property type="match status" value="1"/>
</dbReference>
<feature type="domain" description="GGDEF" evidence="5">
    <location>
        <begin position="237"/>
        <end position="370"/>
    </location>
</feature>
<name>A0AAE3G2S8_9GAMM</name>
<keyword evidence="2" id="KW-0973">c-di-GMP</keyword>
<dbReference type="Pfam" id="PF00563">
    <property type="entry name" value="EAL"/>
    <property type="match status" value="1"/>
</dbReference>
<evidence type="ECO:0000259" key="5">
    <source>
        <dbReference type="PROSITE" id="PS50887"/>
    </source>
</evidence>
<dbReference type="InterPro" id="IPR035919">
    <property type="entry name" value="EAL_sf"/>
</dbReference>
<feature type="transmembrane region" description="Helical" evidence="3">
    <location>
        <begin position="82"/>
        <end position="104"/>
    </location>
</feature>
<accession>A0AAE3G2S8</accession>
<evidence type="ECO:0000256" key="3">
    <source>
        <dbReference type="SAM" id="Phobius"/>
    </source>
</evidence>
<dbReference type="InterPro" id="IPR052155">
    <property type="entry name" value="Biofilm_reg_signaling"/>
</dbReference>
<dbReference type="NCBIfam" id="TIGR00254">
    <property type="entry name" value="GGDEF"/>
    <property type="match status" value="1"/>
</dbReference>
<dbReference type="EMBL" id="JALJXV010000003">
    <property type="protein sequence ID" value="MCP1674108.1"/>
    <property type="molecule type" value="Genomic_DNA"/>
</dbReference>
<dbReference type="Pfam" id="PF00990">
    <property type="entry name" value="GGDEF"/>
    <property type="match status" value="1"/>
</dbReference>
<dbReference type="PROSITE" id="PS51257">
    <property type="entry name" value="PROKAR_LIPOPROTEIN"/>
    <property type="match status" value="1"/>
</dbReference>
<keyword evidence="3" id="KW-0812">Transmembrane</keyword>
<keyword evidence="3" id="KW-0472">Membrane</keyword>
<protein>
    <recommendedName>
        <fullName evidence="1">cyclic-guanylate-specific phosphodiesterase</fullName>
        <ecNumber evidence="1">3.1.4.52</ecNumber>
    </recommendedName>
</protein>
<dbReference type="InterPro" id="IPR043128">
    <property type="entry name" value="Rev_trsase/Diguanyl_cyclase"/>
</dbReference>
<organism evidence="6 7">
    <name type="scientific">Natronocella acetinitrilica</name>
    <dbReference type="NCBI Taxonomy" id="414046"/>
    <lineage>
        <taxon>Bacteria</taxon>
        <taxon>Pseudomonadati</taxon>
        <taxon>Pseudomonadota</taxon>
        <taxon>Gammaproteobacteria</taxon>
        <taxon>Chromatiales</taxon>
        <taxon>Ectothiorhodospiraceae</taxon>
        <taxon>Natronocella</taxon>
    </lineage>
</organism>
<dbReference type="RefSeq" id="WP_253475765.1">
    <property type="nucleotide sequence ID" value="NZ_JALJXV010000003.1"/>
</dbReference>
<dbReference type="FunFam" id="3.20.20.450:FF:000001">
    <property type="entry name" value="Cyclic di-GMP phosphodiesterase yahA"/>
    <property type="match status" value="1"/>
</dbReference>
<dbReference type="InterPro" id="IPR001633">
    <property type="entry name" value="EAL_dom"/>
</dbReference>
<evidence type="ECO:0000313" key="7">
    <source>
        <dbReference type="Proteomes" id="UP001205843"/>
    </source>
</evidence>
<dbReference type="InterPro" id="IPR000160">
    <property type="entry name" value="GGDEF_dom"/>
</dbReference>
<keyword evidence="3" id="KW-1133">Transmembrane helix</keyword>
<dbReference type="PROSITE" id="PS50887">
    <property type="entry name" value="GGDEF"/>
    <property type="match status" value="1"/>
</dbReference>
<sequence>MFKSDRSALGALLLLACTATVLPVAGMAPAGLLPDLALGPWYWLFLGALWSVLLAGPLRALQGLVARLVLAQRVRRDAKSAVGSLHQALIGAAVAASSDAFMVVSPAREVVYANAAFRSGREATGPARLPAILLEDPPGRGTQRSLWDYLDDGLAQWSGEALVEMGSGVFAERRVSATRVAGGYLVVGILDNVTARAYRERLEFMASHDALTELLNRPGFEMRLAARMAEQAPGRRRGFGVIQLDLDHFSAINDSLGHEIGDRLLQAVGARIARRLRGGDCLARFGGDEFCMLIDAAEDGDALESAAREIQSVFDAPFMLDGVEVFCRASLGLVHAPLDGASAQDLIKYADSAMNRVKRGGRGGLERFSREINEQAVRRLRLATELRLALRDQQFCLHFQPAIDARTGSICAFEALVRWNHPVDGMISPAEFIPIAEETGVINELGDWVFREAAAALGRWDAAGGARVGVSVNLSARQLLQPDIAMRLAESARAAGIAPRRLTLEITETALMRDPEFAASQVRRLKRRGFPIALDDFGTGYSSLSYLKHFRIDQLKIDRSFVRGLPGDRDDIAITRTIVAMARHLGLAIVAEGVETAAQAAYLRELGCEMLQGFHFSRPLPEAAALACLREDALALAG</sequence>
<dbReference type="Gene3D" id="3.30.70.270">
    <property type="match status" value="1"/>
</dbReference>
<dbReference type="AlphaFoldDB" id="A0AAE3G2S8"/>
<dbReference type="SUPFAM" id="SSF141868">
    <property type="entry name" value="EAL domain-like"/>
    <property type="match status" value="1"/>
</dbReference>
<feature type="transmembrane region" description="Helical" evidence="3">
    <location>
        <begin position="40"/>
        <end position="61"/>
    </location>
</feature>
<dbReference type="SMART" id="SM00052">
    <property type="entry name" value="EAL"/>
    <property type="match status" value="1"/>
</dbReference>
<keyword evidence="7" id="KW-1185">Reference proteome</keyword>
<dbReference type="EC" id="3.1.4.52" evidence="1"/>
<dbReference type="SUPFAM" id="SSF55073">
    <property type="entry name" value="Nucleotide cyclase"/>
    <property type="match status" value="1"/>
</dbReference>
<proteinExistence type="predicted"/>
<comment type="caution">
    <text evidence="6">The sequence shown here is derived from an EMBL/GenBank/DDBJ whole genome shotgun (WGS) entry which is preliminary data.</text>
</comment>
<evidence type="ECO:0000256" key="2">
    <source>
        <dbReference type="ARBA" id="ARBA00022636"/>
    </source>
</evidence>
<dbReference type="SMART" id="SM00267">
    <property type="entry name" value="GGDEF"/>
    <property type="match status" value="1"/>
</dbReference>
<reference evidence="6" key="1">
    <citation type="submission" date="2022-03" db="EMBL/GenBank/DDBJ databases">
        <title>Genomic Encyclopedia of Type Strains, Phase III (KMG-III): the genomes of soil and plant-associated and newly described type strains.</title>
        <authorList>
            <person name="Whitman W."/>
        </authorList>
    </citation>
    <scope>NUCLEOTIDE SEQUENCE</scope>
    <source>
        <strain evidence="6">ANL 6-2</strain>
    </source>
</reference>
<dbReference type="CDD" id="cd01949">
    <property type="entry name" value="GGDEF"/>
    <property type="match status" value="1"/>
</dbReference>
<feature type="domain" description="EAL" evidence="4">
    <location>
        <begin position="379"/>
        <end position="633"/>
    </location>
</feature>
<gene>
    <name evidence="6" type="ORF">J2T57_001210</name>
</gene>
<evidence type="ECO:0000313" key="6">
    <source>
        <dbReference type="EMBL" id="MCP1674108.1"/>
    </source>
</evidence>
<dbReference type="PROSITE" id="PS50883">
    <property type="entry name" value="EAL"/>
    <property type="match status" value="1"/>
</dbReference>
<dbReference type="InterPro" id="IPR029787">
    <property type="entry name" value="Nucleotide_cyclase"/>
</dbReference>
<dbReference type="PANTHER" id="PTHR44757">
    <property type="entry name" value="DIGUANYLATE CYCLASE DGCP"/>
    <property type="match status" value="1"/>
</dbReference>
<dbReference type="CDD" id="cd01948">
    <property type="entry name" value="EAL"/>
    <property type="match status" value="1"/>
</dbReference>
<dbReference type="Proteomes" id="UP001205843">
    <property type="component" value="Unassembled WGS sequence"/>
</dbReference>
<evidence type="ECO:0000259" key="4">
    <source>
        <dbReference type="PROSITE" id="PS50883"/>
    </source>
</evidence>
<evidence type="ECO:0000256" key="1">
    <source>
        <dbReference type="ARBA" id="ARBA00012282"/>
    </source>
</evidence>